<feature type="chain" id="PRO_5039031265" evidence="1">
    <location>
        <begin position="21"/>
        <end position="163"/>
    </location>
</feature>
<dbReference type="eggNOG" id="ENOG50325XH">
    <property type="taxonomic scope" value="Bacteria"/>
</dbReference>
<dbReference type="HOGENOM" id="CLU_1591075_0_0_11"/>
<dbReference type="SUPFAM" id="SSF55961">
    <property type="entry name" value="Bet v1-like"/>
    <property type="match status" value="1"/>
</dbReference>
<comment type="caution">
    <text evidence="2">The sequence shown here is derived from an EMBL/GenBank/DDBJ whole genome shotgun (WGS) entry which is preliminary data.</text>
</comment>
<organism evidence="2 3">
    <name type="scientific">Schaalia cardiffensis F0333</name>
    <dbReference type="NCBI Taxonomy" id="888050"/>
    <lineage>
        <taxon>Bacteria</taxon>
        <taxon>Bacillati</taxon>
        <taxon>Actinomycetota</taxon>
        <taxon>Actinomycetes</taxon>
        <taxon>Actinomycetales</taxon>
        <taxon>Actinomycetaceae</taxon>
        <taxon>Schaalia</taxon>
    </lineage>
</organism>
<name>N6W539_9ACTO</name>
<evidence type="ECO:0000313" key="2">
    <source>
        <dbReference type="EMBL" id="ENO17640.1"/>
    </source>
</evidence>
<dbReference type="RefSeq" id="WP_005964048.1">
    <property type="nucleotide sequence ID" value="NZ_CP040505.1"/>
</dbReference>
<dbReference type="Proteomes" id="UP000013015">
    <property type="component" value="Unassembled WGS sequence"/>
</dbReference>
<dbReference type="AlphaFoldDB" id="N6W539"/>
<reference evidence="2 3" key="1">
    <citation type="submission" date="2013-03" db="EMBL/GenBank/DDBJ databases">
        <title>Reference genome for the Human Microbiome Project.</title>
        <authorList>
            <person name="Aqrawi P."/>
            <person name="Ayvaz T."/>
            <person name="Bess C."/>
            <person name="Blankenburg K."/>
            <person name="Coyle M."/>
            <person name="Deng J."/>
            <person name="Forbes L."/>
            <person name="Fowler G."/>
            <person name="Francisco L."/>
            <person name="Fu Q."/>
            <person name="Gibbs R."/>
            <person name="Gross S."/>
            <person name="Gubbala S."/>
            <person name="Hale W."/>
            <person name="Hemphill L."/>
            <person name="Highlander S."/>
            <person name="Hirani K."/>
            <person name="Jackson L."/>
            <person name="Jakkamsetti A."/>
            <person name="Javaid M."/>
            <person name="Jayaseelan J.C."/>
            <person name="Jiang H."/>
            <person name="Joshi V."/>
            <person name="Korchina V."/>
            <person name="Kovar C."/>
            <person name="Lara F."/>
            <person name="Lee S."/>
            <person name="Liu Y."/>
            <person name="Mata R."/>
            <person name="Mathew T."/>
            <person name="Munidasa M."/>
            <person name="Muzny D."/>
            <person name="Nazareth L."/>
            <person name="Ngo R."/>
            <person name="Nguyen L."/>
            <person name="Nguyen N."/>
            <person name="Okwuonu G."/>
            <person name="Ongeri F."/>
            <person name="Palculict T."/>
            <person name="Patil S."/>
            <person name="Petrosino J."/>
            <person name="Pham C."/>
            <person name="Pham P."/>
            <person name="Pu L.-L."/>
            <person name="Qin X."/>
            <person name="Qu J."/>
            <person name="Reid J."/>
            <person name="Ross M."/>
            <person name="Ruth R."/>
            <person name="Saada N."/>
            <person name="San Lucas F."/>
            <person name="Santibanez J."/>
            <person name="Shang Y."/>
            <person name="Simmons D."/>
            <person name="Song X.-Z."/>
            <person name="Tang L.-Y."/>
            <person name="Thornton R."/>
            <person name="Warren J."/>
            <person name="Weissenberger G."/>
            <person name="Wilczek-Boney K."/>
            <person name="Worley K."/>
            <person name="Youmans B."/>
            <person name="Zhang J."/>
            <person name="Zhang L."/>
            <person name="Zhao Z."/>
            <person name="Zhou C."/>
            <person name="Zhu D."/>
            <person name="Zhu Y."/>
        </authorList>
    </citation>
    <scope>NUCLEOTIDE SEQUENCE [LARGE SCALE GENOMIC DNA]</scope>
    <source>
        <strain evidence="2 3">F0333</strain>
    </source>
</reference>
<dbReference type="STRING" id="888050.HMPREF9004_1550"/>
<sequence>MKFTRCLALTGAALVGAAVASGFPRRIGLSASEAAVSLPGDLLVPTADTVLDRGVRIDASPEIVWRVIEQAFEDEEASRILAREENSCLILSVPTPGFEDEGRTGTVVFALLPLTPERTLLHLRERHVAAPEASSVALGARLAVESFTAMRMLRDIKRAALVL</sequence>
<protein>
    <submittedName>
        <fullName evidence="2">Uncharacterized protein</fullName>
    </submittedName>
</protein>
<keyword evidence="1" id="KW-0732">Signal</keyword>
<dbReference type="EMBL" id="AQHZ01000024">
    <property type="protein sequence ID" value="ENO17640.1"/>
    <property type="molecule type" value="Genomic_DNA"/>
</dbReference>
<dbReference type="PATRIC" id="fig|888050.3.peg.1485"/>
<gene>
    <name evidence="2" type="ORF">HMPREF9004_1550</name>
</gene>
<feature type="signal peptide" evidence="1">
    <location>
        <begin position="1"/>
        <end position="20"/>
    </location>
</feature>
<evidence type="ECO:0000256" key="1">
    <source>
        <dbReference type="SAM" id="SignalP"/>
    </source>
</evidence>
<keyword evidence="3" id="KW-1185">Reference proteome</keyword>
<dbReference type="OrthoDB" id="3255669at2"/>
<evidence type="ECO:0000313" key="3">
    <source>
        <dbReference type="Proteomes" id="UP000013015"/>
    </source>
</evidence>
<proteinExistence type="predicted"/>
<accession>N6W539</accession>